<gene>
    <name evidence="1" type="ORF">BT62DRAFT_131432</name>
</gene>
<evidence type="ECO:0000313" key="2">
    <source>
        <dbReference type="Proteomes" id="UP000812287"/>
    </source>
</evidence>
<sequence length="324" mass="38092">MVQECTSERSRQTRLHTMPIPCWLLSLMLDPSPQLPPELVHAIISAFWYRERPSRDRIVFMTTCPLINSLWKDVFAHITSRDIHVPTARYLLYLSSIIRNNNSLIYELHLPNSTRTITCHVDLVKSNDAAQESYTILSNLPNYIGFRKCFPNITQIVLEIRCRFRRGWYLLILSRPRMIWTRISIALDQAPTQLSVLPVDWEIITYKPARDFIYRECCIPTWVTFLDHVTRSMAPDALLDCVRAVPFEDMISRSAYWNSFWRVSGRGVHTETKGDVRGINRRFGKTVRRPFSSLWAFFAEAYEDITWMDNTVRERSNWRDIVSP</sequence>
<keyword evidence="2" id="KW-1185">Reference proteome</keyword>
<dbReference type="AlphaFoldDB" id="A0A9P7VTX3"/>
<proteinExistence type="predicted"/>
<evidence type="ECO:0000313" key="1">
    <source>
        <dbReference type="EMBL" id="KAG7446650.1"/>
    </source>
</evidence>
<accession>A0A9P7VTX3</accession>
<dbReference type="EMBL" id="MU250534">
    <property type="protein sequence ID" value="KAG7446650.1"/>
    <property type="molecule type" value="Genomic_DNA"/>
</dbReference>
<protein>
    <submittedName>
        <fullName evidence="1">Uncharacterized protein</fullName>
    </submittedName>
</protein>
<dbReference type="Proteomes" id="UP000812287">
    <property type="component" value="Unassembled WGS sequence"/>
</dbReference>
<organism evidence="1 2">
    <name type="scientific">Guyanagaster necrorhizus</name>
    <dbReference type="NCBI Taxonomy" id="856835"/>
    <lineage>
        <taxon>Eukaryota</taxon>
        <taxon>Fungi</taxon>
        <taxon>Dikarya</taxon>
        <taxon>Basidiomycota</taxon>
        <taxon>Agaricomycotina</taxon>
        <taxon>Agaricomycetes</taxon>
        <taxon>Agaricomycetidae</taxon>
        <taxon>Agaricales</taxon>
        <taxon>Marasmiineae</taxon>
        <taxon>Physalacriaceae</taxon>
        <taxon>Guyanagaster</taxon>
    </lineage>
</organism>
<dbReference type="OrthoDB" id="2836053at2759"/>
<dbReference type="RefSeq" id="XP_043040150.1">
    <property type="nucleotide sequence ID" value="XM_043179803.1"/>
</dbReference>
<comment type="caution">
    <text evidence="1">The sequence shown here is derived from an EMBL/GenBank/DDBJ whole genome shotgun (WGS) entry which is preliminary data.</text>
</comment>
<reference evidence="1" key="1">
    <citation type="submission" date="2020-11" db="EMBL/GenBank/DDBJ databases">
        <title>Adaptations for nitrogen fixation in a non-lichenized fungal sporocarp promotes dispersal by wood-feeding termites.</title>
        <authorList>
            <consortium name="DOE Joint Genome Institute"/>
            <person name="Koch R.A."/>
            <person name="Yoon G."/>
            <person name="Arayal U."/>
            <person name="Lail K."/>
            <person name="Amirebrahimi M."/>
            <person name="Labutti K."/>
            <person name="Lipzen A."/>
            <person name="Riley R."/>
            <person name="Barry K."/>
            <person name="Henrissat B."/>
            <person name="Grigoriev I.V."/>
            <person name="Herr J.R."/>
            <person name="Aime M.C."/>
        </authorList>
    </citation>
    <scope>NUCLEOTIDE SEQUENCE</scope>
    <source>
        <strain evidence="1">MCA 3950</strain>
    </source>
</reference>
<dbReference type="GeneID" id="66102097"/>
<name>A0A9P7VTX3_9AGAR</name>